<feature type="domain" description="HTH marR-type" evidence="1">
    <location>
        <begin position="30"/>
        <end position="129"/>
    </location>
</feature>
<dbReference type="AlphaFoldDB" id="V7I902"/>
<dbReference type="eggNOG" id="COG1846">
    <property type="taxonomic scope" value="Bacteria"/>
</dbReference>
<proteinExistence type="predicted"/>
<reference evidence="2 3" key="1">
    <citation type="journal article" date="2014" name="Genome Announc.">
        <title>Genome Sequence of Youngiibacter fragilis, the Type Strain of the Genus Youngiibacter.</title>
        <authorList>
            <person name="Wawrik C.B."/>
            <person name="Callaghan A.V."/>
            <person name="Stamps B.W."/>
            <person name="Wawrik B."/>
        </authorList>
    </citation>
    <scope>NUCLEOTIDE SEQUENCE [LARGE SCALE GENOMIC DNA]</scope>
    <source>
        <strain evidence="2 3">232.1</strain>
    </source>
</reference>
<dbReference type="OrthoDB" id="2404954at2"/>
<dbReference type="STRING" id="994573.T472_0206100"/>
<dbReference type="InterPro" id="IPR036390">
    <property type="entry name" value="WH_DNA-bd_sf"/>
</dbReference>
<evidence type="ECO:0000313" key="3">
    <source>
        <dbReference type="Proteomes" id="UP000017747"/>
    </source>
</evidence>
<evidence type="ECO:0000313" key="2">
    <source>
        <dbReference type="EMBL" id="ETA81497.1"/>
    </source>
</evidence>
<dbReference type="GO" id="GO:0003700">
    <property type="term" value="F:DNA-binding transcription factor activity"/>
    <property type="evidence" value="ECO:0007669"/>
    <property type="project" value="InterPro"/>
</dbReference>
<dbReference type="InterPro" id="IPR000835">
    <property type="entry name" value="HTH_MarR-typ"/>
</dbReference>
<dbReference type="SUPFAM" id="SSF46785">
    <property type="entry name" value="Winged helix' DNA-binding domain"/>
    <property type="match status" value="1"/>
</dbReference>
<dbReference type="InterPro" id="IPR036388">
    <property type="entry name" value="WH-like_DNA-bd_sf"/>
</dbReference>
<protein>
    <submittedName>
        <fullName evidence="2">MarR family transcriptional regulator</fullName>
    </submittedName>
</protein>
<dbReference type="EMBL" id="AXUN02000101">
    <property type="protein sequence ID" value="ETA81497.1"/>
    <property type="molecule type" value="Genomic_DNA"/>
</dbReference>
<name>V7I902_9CLOT</name>
<dbReference type="Gene3D" id="1.10.10.10">
    <property type="entry name" value="Winged helix-like DNA-binding domain superfamily/Winged helix DNA-binding domain"/>
    <property type="match status" value="1"/>
</dbReference>
<dbReference type="RefSeq" id="WP_023383290.1">
    <property type="nucleotide sequence ID" value="NZ_AXUN02000101.1"/>
</dbReference>
<accession>V7I902</accession>
<comment type="caution">
    <text evidence="2">The sequence shown here is derived from an EMBL/GenBank/DDBJ whole genome shotgun (WGS) entry which is preliminary data.</text>
</comment>
<sequence>MKQKFEDLDLIDLISERHLYLRKITEKTWNDTSDINISNSEWFIMARIYGLRPTLSYVSKSVDISRQATHKLVRGLESKGLVFIEDSTENNKDKCIRMTPLGVECYEKNLTLKDELVERIAERIGIGNVKLLTEILMADWGI</sequence>
<evidence type="ECO:0000259" key="1">
    <source>
        <dbReference type="SMART" id="SM00347"/>
    </source>
</evidence>
<gene>
    <name evidence="2" type="ORF">T472_0206100</name>
</gene>
<dbReference type="SMART" id="SM00347">
    <property type="entry name" value="HTH_MARR"/>
    <property type="match status" value="1"/>
</dbReference>
<dbReference type="Proteomes" id="UP000017747">
    <property type="component" value="Unassembled WGS sequence"/>
</dbReference>
<organism evidence="2 3">
    <name type="scientific">Youngiibacter fragilis 232.1</name>
    <dbReference type="NCBI Taxonomy" id="994573"/>
    <lineage>
        <taxon>Bacteria</taxon>
        <taxon>Bacillati</taxon>
        <taxon>Bacillota</taxon>
        <taxon>Clostridia</taxon>
        <taxon>Eubacteriales</taxon>
        <taxon>Clostridiaceae</taxon>
        <taxon>Youngiibacter</taxon>
    </lineage>
</organism>
<keyword evidence="3" id="KW-1185">Reference proteome</keyword>